<proteinExistence type="predicted"/>
<dbReference type="Pfam" id="PF13174">
    <property type="entry name" value="TPR_6"/>
    <property type="match status" value="1"/>
</dbReference>
<organism evidence="2 3">
    <name type="scientific">Cystobacter fuscus</name>
    <dbReference type="NCBI Taxonomy" id="43"/>
    <lineage>
        <taxon>Bacteria</taxon>
        <taxon>Pseudomonadati</taxon>
        <taxon>Myxococcota</taxon>
        <taxon>Myxococcia</taxon>
        <taxon>Myxococcales</taxon>
        <taxon>Cystobacterineae</taxon>
        <taxon>Archangiaceae</taxon>
        <taxon>Cystobacter</taxon>
    </lineage>
</organism>
<dbReference type="KEGG" id="cfus:CYFUS_002493"/>
<name>A0A250J0R3_9BACT</name>
<dbReference type="Proteomes" id="UP000217257">
    <property type="component" value="Chromosome"/>
</dbReference>
<dbReference type="InterPro" id="IPR011990">
    <property type="entry name" value="TPR-like_helical_dom_sf"/>
</dbReference>
<evidence type="ECO:0000313" key="3">
    <source>
        <dbReference type="Proteomes" id="UP000217257"/>
    </source>
</evidence>
<feature type="region of interest" description="Disordered" evidence="1">
    <location>
        <begin position="110"/>
        <end position="145"/>
    </location>
</feature>
<dbReference type="Gene3D" id="1.25.40.10">
    <property type="entry name" value="Tetratricopeptide repeat domain"/>
    <property type="match status" value="1"/>
</dbReference>
<dbReference type="RefSeq" id="WP_095985436.1">
    <property type="nucleotide sequence ID" value="NZ_CP022098.1"/>
</dbReference>
<dbReference type="EMBL" id="CP022098">
    <property type="protein sequence ID" value="ATB37072.1"/>
    <property type="molecule type" value="Genomic_DNA"/>
</dbReference>
<gene>
    <name evidence="2" type="ORF">CYFUS_002493</name>
</gene>
<sequence length="271" mass="28751">MSQGIHDMDERFELLGPLDESVGPARRISRQRSADLIQGALAAALPAAPEPTPAPPRKIPWKGVLVTSTCLGMMSAAAATGYGWWAHRSPKEEAPVVAPVRVVPPPAAPLAAEPVPEAAPSEEVAAEPPAPAVARTGPAPVAAEPEDLLRRANERRAAGQWREAETLYLRVIQSSPGTTSAYVAQVASGGLRLEHLGDAKGALRQYQQALRAKPRGMLSEEALQGVAESWRALGDTGREAQALEELLAAHPDSLLAGSARRRLDELRKVPQ</sequence>
<reference evidence="2 3" key="1">
    <citation type="submission" date="2017-06" db="EMBL/GenBank/DDBJ databases">
        <title>Sequencing and comparative analysis of myxobacterial genomes.</title>
        <authorList>
            <person name="Rupp O."/>
            <person name="Goesmann A."/>
            <person name="Sogaard-Andersen L."/>
        </authorList>
    </citation>
    <scope>NUCLEOTIDE SEQUENCE [LARGE SCALE GENOMIC DNA]</scope>
    <source>
        <strain evidence="2 3">DSM 52655</strain>
    </source>
</reference>
<dbReference type="InterPro" id="IPR019734">
    <property type="entry name" value="TPR_rpt"/>
</dbReference>
<feature type="compositionally biased region" description="Low complexity" evidence="1">
    <location>
        <begin position="110"/>
        <end position="127"/>
    </location>
</feature>
<evidence type="ECO:0000256" key="1">
    <source>
        <dbReference type="SAM" id="MobiDB-lite"/>
    </source>
</evidence>
<dbReference type="SUPFAM" id="SSF48452">
    <property type="entry name" value="TPR-like"/>
    <property type="match status" value="1"/>
</dbReference>
<evidence type="ECO:0000313" key="2">
    <source>
        <dbReference type="EMBL" id="ATB37072.1"/>
    </source>
</evidence>
<protein>
    <submittedName>
        <fullName evidence="2">Uncharacterized protein</fullName>
    </submittedName>
</protein>
<accession>A0A250J0R3</accession>
<dbReference type="AlphaFoldDB" id="A0A250J0R3"/>